<proteinExistence type="predicted"/>
<name>A0A1R2CFN5_9CILI</name>
<dbReference type="SUPFAM" id="SSF49452">
    <property type="entry name" value="Starch-binding domain-like"/>
    <property type="match status" value="1"/>
</dbReference>
<dbReference type="Gene3D" id="2.60.40.10">
    <property type="entry name" value="Immunoglobulins"/>
    <property type="match status" value="1"/>
</dbReference>
<organism evidence="3 4">
    <name type="scientific">Stentor coeruleus</name>
    <dbReference type="NCBI Taxonomy" id="5963"/>
    <lineage>
        <taxon>Eukaryota</taxon>
        <taxon>Sar</taxon>
        <taxon>Alveolata</taxon>
        <taxon>Ciliophora</taxon>
        <taxon>Postciliodesmatophora</taxon>
        <taxon>Heterotrichea</taxon>
        <taxon>Heterotrichida</taxon>
        <taxon>Stentoridae</taxon>
        <taxon>Stentor</taxon>
    </lineage>
</organism>
<evidence type="ECO:0000256" key="1">
    <source>
        <dbReference type="SAM" id="MobiDB-lite"/>
    </source>
</evidence>
<dbReference type="InterPro" id="IPR013784">
    <property type="entry name" value="Carb-bd-like_fold"/>
</dbReference>
<feature type="compositionally biased region" description="Basic and acidic residues" evidence="1">
    <location>
        <begin position="62"/>
        <end position="74"/>
    </location>
</feature>
<reference evidence="3 4" key="1">
    <citation type="submission" date="2016-11" db="EMBL/GenBank/DDBJ databases">
        <title>The macronuclear genome of Stentor coeruleus: a giant cell with tiny introns.</title>
        <authorList>
            <person name="Slabodnick M."/>
            <person name="Ruby J.G."/>
            <person name="Reiff S.B."/>
            <person name="Swart E.C."/>
            <person name="Gosai S."/>
            <person name="Prabakaran S."/>
            <person name="Witkowska E."/>
            <person name="Larue G.E."/>
            <person name="Fisher S."/>
            <person name="Freeman R.M."/>
            <person name="Gunawardena J."/>
            <person name="Chu W."/>
            <person name="Stover N.A."/>
            <person name="Gregory B.D."/>
            <person name="Nowacki M."/>
            <person name="Derisi J."/>
            <person name="Roy S.W."/>
            <person name="Marshall W.F."/>
            <person name="Sood P."/>
        </authorList>
    </citation>
    <scope>NUCLEOTIDE SEQUENCE [LARGE SCALE GENOMIC DNA]</scope>
    <source>
        <strain evidence="3">WM001</strain>
    </source>
</reference>
<feature type="domain" description="CBM20" evidence="2">
    <location>
        <begin position="252"/>
        <end position="355"/>
    </location>
</feature>
<protein>
    <recommendedName>
        <fullName evidence="2">CBM20 domain-containing protein</fullName>
    </recommendedName>
</protein>
<dbReference type="PROSITE" id="PS51166">
    <property type="entry name" value="CBM20"/>
    <property type="match status" value="1"/>
</dbReference>
<keyword evidence="4" id="KW-1185">Reference proteome</keyword>
<dbReference type="PANTHER" id="PTHR15048:SF0">
    <property type="entry name" value="STARCH-BINDING DOMAIN-CONTAINING PROTEIN 1"/>
    <property type="match status" value="1"/>
</dbReference>
<evidence type="ECO:0000259" key="2">
    <source>
        <dbReference type="PROSITE" id="PS51166"/>
    </source>
</evidence>
<evidence type="ECO:0000313" key="3">
    <source>
        <dbReference type="EMBL" id="OMJ87831.1"/>
    </source>
</evidence>
<evidence type="ECO:0000313" key="4">
    <source>
        <dbReference type="Proteomes" id="UP000187209"/>
    </source>
</evidence>
<dbReference type="Proteomes" id="UP000187209">
    <property type="component" value="Unassembled WGS sequence"/>
</dbReference>
<dbReference type="PANTHER" id="PTHR15048">
    <property type="entry name" value="STARCH-BINDING DOMAIN-CONTAINING PROTEIN 1"/>
    <property type="match status" value="1"/>
</dbReference>
<gene>
    <name evidence="3" type="ORF">SteCoe_10395</name>
</gene>
<dbReference type="AlphaFoldDB" id="A0A1R2CFN5"/>
<dbReference type="InterPro" id="IPR013783">
    <property type="entry name" value="Ig-like_fold"/>
</dbReference>
<dbReference type="GO" id="GO:0016020">
    <property type="term" value="C:membrane"/>
    <property type="evidence" value="ECO:0007669"/>
    <property type="project" value="TreeGrafter"/>
</dbReference>
<dbReference type="InterPro" id="IPR002044">
    <property type="entry name" value="CBM20"/>
</dbReference>
<dbReference type="EMBL" id="MPUH01000167">
    <property type="protein sequence ID" value="OMJ87831.1"/>
    <property type="molecule type" value="Genomic_DNA"/>
</dbReference>
<feature type="region of interest" description="Disordered" evidence="1">
    <location>
        <begin position="40"/>
        <end position="82"/>
    </location>
</feature>
<accession>A0A1R2CFN5</accession>
<dbReference type="OrthoDB" id="550577at2759"/>
<dbReference type="Pfam" id="PF00686">
    <property type="entry name" value="CBM_20"/>
    <property type="match status" value="1"/>
</dbReference>
<sequence>MEVKVKEHNFYDSKDKEKDLFLTDKLIKCISILETIPEDEPSSADMIIQESSKNEILPGKNGETRSEAQTEHSESPFTNESPEKLMDLLGHSRAFDSEIKIYEDHVIERPEKFTSFISHDSKENPSIDLEIKSDEEDFEDKIVTEKPTGKTIFSHFVKNPHVETMLEKSVLKEKEEVSEKTEIVEIKEELSENTPHNSKKEKIFAEIIKNTISEESQKPRDAKSYDFYTDKTSGVDNFYRKYEQERKSATSEDTKDQENETFECEFSVHYETKFGESIVIVGSCEELGKWNPDKGLNLIWHIGHRWSQTLKISTLPFEYKYLCKSSEITTWEGGFNRIVSEKPNEAFYDSWQALN</sequence>
<dbReference type="CDD" id="cd05467">
    <property type="entry name" value="CBM20"/>
    <property type="match status" value="1"/>
</dbReference>
<dbReference type="SMART" id="SM01065">
    <property type="entry name" value="CBM_2"/>
    <property type="match status" value="1"/>
</dbReference>
<dbReference type="GO" id="GO:2001070">
    <property type="term" value="F:starch binding"/>
    <property type="evidence" value="ECO:0007669"/>
    <property type="project" value="InterPro"/>
</dbReference>
<comment type="caution">
    <text evidence="3">The sequence shown here is derived from an EMBL/GenBank/DDBJ whole genome shotgun (WGS) entry which is preliminary data.</text>
</comment>